<dbReference type="SUPFAM" id="SSF48113">
    <property type="entry name" value="Heme-dependent peroxidases"/>
    <property type="match status" value="1"/>
</dbReference>
<dbReference type="PANTHER" id="PTHR31356:SF53">
    <property type="entry name" value="HEME PEROXIDASE"/>
    <property type="match status" value="1"/>
</dbReference>
<organism evidence="13 14">
    <name type="scientific">Neofusicoccum ribis</name>
    <dbReference type="NCBI Taxonomy" id="45134"/>
    <lineage>
        <taxon>Eukaryota</taxon>
        <taxon>Fungi</taxon>
        <taxon>Dikarya</taxon>
        <taxon>Ascomycota</taxon>
        <taxon>Pezizomycotina</taxon>
        <taxon>Dothideomycetes</taxon>
        <taxon>Dothideomycetes incertae sedis</taxon>
        <taxon>Botryosphaeriales</taxon>
        <taxon>Botryosphaeriaceae</taxon>
        <taxon>Neofusicoccum</taxon>
    </lineage>
</organism>
<evidence type="ECO:0000256" key="7">
    <source>
        <dbReference type="ARBA" id="ARBA00022836"/>
    </source>
</evidence>
<keyword evidence="3" id="KW-0602">Photosynthesis</keyword>
<proteinExistence type="inferred from homology"/>
<feature type="chain" id="PRO_5044991026" description="Peroxidase" evidence="11">
    <location>
        <begin position="20"/>
        <end position="537"/>
    </location>
</feature>
<dbReference type="PROSITE" id="PS50873">
    <property type="entry name" value="PEROXIDASE_4"/>
    <property type="match status" value="1"/>
</dbReference>
<dbReference type="Proteomes" id="UP001521116">
    <property type="component" value="Unassembled WGS sequence"/>
</dbReference>
<evidence type="ECO:0000256" key="8">
    <source>
        <dbReference type="ARBA" id="ARBA00023002"/>
    </source>
</evidence>
<dbReference type="PRINTS" id="PR00458">
    <property type="entry name" value="PEROXIDASE"/>
</dbReference>
<keyword evidence="7" id="KW-0603">Photosystem I</keyword>
<evidence type="ECO:0000256" key="6">
    <source>
        <dbReference type="ARBA" id="ARBA00022692"/>
    </source>
</evidence>
<comment type="similarity">
    <text evidence="2">Belongs to the PsaG/PsaK family.</text>
</comment>
<evidence type="ECO:0000256" key="9">
    <source>
        <dbReference type="ARBA" id="ARBA00023136"/>
    </source>
</evidence>
<dbReference type="InterPro" id="IPR000549">
    <property type="entry name" value="PSI_PsaG/PsaK"/>
</dbReference>
<evidence type="ECO:0000313" key="13">
    <source>
        <dbReference type="EMBL" id="KAL1624685.1"/>
    </source>
</evidence>
<dbReference type="InterPro" id="IPR044831">
    <property type="entry name" value="Ccp1-like"/>
</dbReference>
<dbReference type="InterPro" id="IPR010255">
    <property type="entry name" value="Haem_peroxidase_sf"/>
</dbReference>
<comment type="caution">
    <text evidence="13">The sequence shown here is derived from an EMBL/GenBank/DDBJ whole genome shotgun (WGS) entry which is preliminary data.</text>
</comment>
<comment type="subcellular location">
    <subcellularLocation>
        <location evidence="1">Membrane</location>
        <topology evidence="1">Multi-pass membrane protein</topology>
    </subcellularLocation>
</comment>
<evidence type="ECO:0000256" key="5">
    <source>
        <dbReference type="ARBA" id="ARBA00022617"/>
    </source>
</evidence>
<sequence length="537" mass="56492">MKAANVAILMASGAPWVLADYVWPSQHDFLEDLLAMQTGYIRFGFTDLVVPCGFGSNTPGKQTSAEWIRTAFHDFATHDAAAGTGGLDASIMYEVSRAENEGAAFNNTLSEMHGFVTPRSSAADLIALALVASVASCGGRPVPLRAGRVDAAAAGPSGVPKPDDGLDSTVAAFARAGFDVPDMIALTACGHTVGGVHSVDFPAIAPGEPSDENVAHFDGTTEAFDTDVVEDYFSANGSNPLAFGANATTNSDARVFAADGTNATMAALRDPETFQKTCADLFERMIDTVPAGVTLSEPIQLIDVKPYINRFEPVAAANGSALAFEGRIRVRATGKDAQSVSVALDVRDRAGKTTRVQAPRAVLRGGLSYGFFGEEFAWFEFATELDVAPGVEGFDVVMTAENGTVEVFDNAGTGGYPIEDGLLYVQGESCLDTTVKDGNMTVTVRAGVREDLDQVGEVPVVKLAHNVQQQGVMLPRLAVEATPMVKEATATKGGYVFYEVSIPIESAGWNTVFDIVLPTGDGDIVSDFHRTTALSSC</sequence>
<reference evidence="13 14" key="1">
    <citation type="submission" date="2024-02" db="EMBL/GenBank/DDBJ databases">
        <title>De novo assembly and annotation of 12 fungi associated with fruit tree decline syndrome in Ontario, Canada.</title>
        <authorList>
            <person name="Sulman M."/>
            <person name="Ellouze W."/>
            <person name="Ilyukhin E."/>
        </authorList>
    </citation>
    <scope>NUCLEOTIDE SEQUENCE [LARGE SCALE GENOMIC DNA]</scope>
    <source>
        <strain evidence="13 14">M1-105</strain>
    </source>
</reference>
<keyword evidence="11" id="KW-0732">Signal</keyword>
<dbReference type="Pfam" id="PF00141">
    <property type="entry name" value="peroxidase"/>
    <property type="match status" value="1"/>
</dbReference>
<keyword evidence="5" id="KW-0349">Heme</keyword>
<gene>
    <name evidence="13" type="ORF">SLS56_007748</name>
</gene>
<dbReference type="PROSITE" id="PS01026">
    <property type="entry name" value="PHOTOSYSTEM_I_PSAGK"/>
    <property type="match status" value="1"/>
</dbReference>
<evidence type="ECO:0000256" key="1">
    <source>
        <dbReference type="ARBA" id="ARBA00004141"/>
    </source>
</evidence>
<evidence type="ECO:0000256" key="11">
    <source>
        <dbReference type="RuleBase" id="RU363051"/>
    </source>
</evidence>
<dbReference type="EC" id="1.11.1.-" evidence="11"/>
<dbReference type="PANTHER" id="PTHR31356">
    <property type="entry name" value="THYLAKOID LUMENAL 29 KDA PROTEIN, CHLOROPLASTIC-RELATED"/>
    <property type="match status" value="1"/>
</dbReference>
<dbReference type="InterPro" id="IPR002016">
    <property type="entry name" value="Haem_peroxidase"/>
</dbReference>
<protein>
    <recommendedName>
        <fullName evidence="11">Peroxidase</fullName>
        <ecNumber evidence="11">1.11.1.-</ecNumber>
    </recommendedName>
</protein>
<evidence type="ECO:0000313" key="14">
    <source>
        <dbReference type="Proteomes" id="UP001521116"/>
    </source>
</evidence>
<dbReference type="Gene3D" id="1.10.420.10">
    <property type="entry name" value="Peroxidase, domain 2"/>
    <property type="match status" value="1"/>
</dbReference>
<keyword evidence="9" id="KW-0472">Membrane</keyword>
<evidence type="ECO:0000256" key="2">
    <source>
        <dbReference type="ARBA" id="ARBA00006458"/>
    </source>
</evidence>
<feature type="signal peptide" evidence="11">
    <location>
        <begin position="1"/>
        <end position="19"/>
    </location>
</feature>
<evidence type="ECO:0000259" key="12">
    <source>
        <dbReference type="PROSITE" id="PS50873"/>
    </source>
</evidence>
<evidence type="ECO:0000256" key="3">
    <source>
        <dbReference type="ARBA" id="ARBA00022531"/>
    </source>
</evidence>
<feature type="domain" description="Plant heme peroxidase family profile" evidence="12">
    <location>
        <begin position="121"/>
        <end position="201"/>
    </location>
</feature>
<keyword evidence="5" id="KW-0408">Iron</keyword>
<comment type="similarity">
    <text evidence="10">Belongs to the peroxidase family.</text>
</comment>
<keyword evidence="5" id="KW-0479">Metal-binding</keyword>
<dbReference type="Gene3D" id="1.10.520.10">
    <property type="match status" value="1"/>
</dbReference>
<keyword evidence="14" id="KW-1185">Reference proteome</keyword>
<evidence type="ECO:0000256" key="4">
    <source>
        <dbReference type="ARBA" id="ARBA00022559"/>
    </source>
</evidence>
<accession>A0ABR3SMQ1</accession>
<name>A0ABR3SMQ1_9PEZI</name>
<keyword evidence="4 11" id="KW-0575">Peroxidase</keyword>
<evidence type="ECO:0000256" key="10">
    <source>
        <dbReference type="RuleBase" id="RU004241"/>
    </source>
</evidence>
<keyword evidence="8 11" id="KW-0560">Oxidoreductase</keyword>
<dbReference type="EMBL" id="JAJVDC020000104">
    <property type="protein sequence ID" value="KAL1624685.1"/>
    <property type="molecule type" value="Genomic_DNA"/>
</dbReference>
<keyword evidence="6" id="KW-0812">Transmembrane</keyword>